<feature type="transmembrane region" description="Helical" evidence="1">
    <location>
        <begin position="126"/>
        <end position="150"/>
    </location>
</feature>
<reference evidence="3" key="2">
    <citation type="submission" date="2023-11" db="UniProtKB">
        <authorList>
            <consortium name="WormBaseParasite"/>
        </authorList>
    </citation>
    <scope>IDENTIFICATION</scope>
</reference>
<organism evidence="2 3">
    <name type="scientific">Trichobilharzia regenti</name>
    <name type="common">Nasal bird schistosome</name>
    <dbReference type="NCBI Taxonomy" id="157069"/>
    <lineage>
        <taxon>Eukaryota</taxon>
        <taxon>Metazoa</taxon>
        <taxon>Spiralia</taxon>
        <taxon>Lophotrochozoa</taxon>
        <taxon>Platyhelminthes</taxon>
        <taxon>Trematoda</taxon>
        <taxon>Digenea</taxon>
        <taxon>Strigeidida</taxon>
        <taxon>Schistosomatoidea</taxon>
        <taxon>Schistosomatidae</taxon>
        <taxon>Trichobilharzia</taxon>
    </lineage>
</organism>
<name>A0AA85JCN4_TRIRE</name>
<keyword evidence="1" id="KW-0812">Transmembrane</keyword>
<reference evidence="2" key="1">
    <citation type="submission" date="2022-06" db="EMBL/GenBank/DDBJ databases">
        <authorList>
            <person name="Berger JAMES D."/>
            <person name="Berger JAMES D."/>
        </authorList>
    </citation>
    <scope>NUCLEOTIDE SEQUENCE [LARGE SCALE GENOMIC DNA]</scope>
</reference>
<dbReference type="WBParaSite" id="TREG1_14990.1">
    <property type="protein sequence ID" value="TREG1_14990.1"/>
    <property type="gene ID" value="TREG1_14990"/>
</dbReference>
<dbReference type="Proteomes" id="UP000050795">
    <property type="component" value="Unassembled WGS sequence"/>
</dbReference>
<dbReference type="AlphaFoldDB" id="A0AA85JCN4"/>
<evidence type="ECO:0000313" key="3">
    <source>
        <dbReference type="WBParaSite" id="TREG1_14990.1"/>
    </source>
</evidence>
<evidence type="ECO:0000313" key="2">
    <source>
        <dbReference type="Proteomes" id="UP000050795"/>
    </source>
</evidence>
<keyword evidence="2" id="KW-1185">Reference proteome</keyword>
<dbReference type="GO" id="GO:0016020">
    <property type="term" value="C:membrane"/>
    <property type="evidence" value="ECO:0007669"/>
    <property type="project" value="InterPro"/>
</dbReference>
<keyword evidence="1" id="KW-0472">Membrane</keyword>
<accession>A0AA85JCN4</accession>
<evidence type="ECO:0008006" key="4">
    <source>
        <dbReference type="Google" id="ProtNLM"/>
    </source>
</evidence>
<sequence length="155" mass="18423">MIHDSVKRLVEAYSSSKTGRYVLDSIHIFFVCCGYDEWHREWKMKSTQLQKIVPMNRWVPYSCCASNYKDDEFCGYAAYRSPITAEEFNRLKEYGRPTYVPDKWYTRLNNDPCPELIFDWLGELPVYLLMFGLMITVGRILYTAYAVFVYTKKKK</sequence>
<dbReference type="InterPro" id="IPR008952">
    <property type="entry name" value="Tetraspanin_EC2_sf"/>
</dbReference>
<evidence type="ECO:0000256" key="1">
    <source>
        <dbReference type="SAM" id="Phobius"/>
    </source>
</evidence>
<dbReference type="SUPFAM" id="SSF48652">
    <property type="entry name" value="Tetraspanin"/>
    <property type="match status" value="1"/>
</dbReference>
<dbReference type="Gene3D" id="1.10.1450.10">
    <property type="entry name" value="Tetraspanin"/>
    <property type="match status" value="1"/>
</dbReference>
<keyword evidence="1" id="KW-1133">Transmembrane helix</keyword>
<proteinExistence type="predicted"/>
<protein>
    <recommendedName>
        <fullName evidence="4">Tetraspanin</fullName>
    </recommendedName>
</protein>